<dbReference type="InterPro" id="IPR011051">
    <property type="entry name" value="RmlC_Cupin_sf"/>
</dbReference>
<dbReference type="SUPFAM" id="SSF51182">
    <property type="entry name" value="RmlC-like cupins"/>
    <property type="match status" value="1"/>
</dbReference>
<name>A0A3P3XGB5_9SPIR</name>
<feature type="domain" description="Cupin type-2" evidence="2">
    <location>
        <begin position="43"/>
        <end position="110"/>
    </location>
</feature>
<dbReference type="Pfam" id="PF07883">
    <property type="entry name" value="Cupin_2"/>
    <property type="match status" value="1"/>
</dbReference>
<organism evidence="3">
    <name type="scientific">uncultured spirochete</name>
    <dbReference type="NCBI Taxonomy" id="156406"/>
    <lineage>
        <taxon>Bacteria</taxon>
        <taxon>Pseudomonadati</taxon>
        <taxon>Spirochaetota</taxon>
        <taxon>Spirochaetia</taxon>
        <taxon>Spirochaetales</taxon>
        <taxon>environmental samples</taxon>
    </lineage>
</organism>
<dbReference type="AlphaFoldDB" id="A0A3P3XGB5"/>
<dbReference type="EMBL" id="FWDM01000007">
    <property type="protein sequence ID" value="SLM10742.1"/>
    <property type="molecule type" value="Genomic_DNA"/>
</dbReference>
<accession>A0A3P3XGB5</accession>
<dbReference type="PANTHER" id="PTHR35848">
    <property type="entry name" value="OXALATE-BINDING PROTEIN"/>
    <property type="match status" value="1"/>
</dbReference>
<evidence type="ECO:0000313" key="3">
    <source>
        <dbReference type="EMBL" id="SLM10742.1"/>
    </source>
</evidence>
<evidence type="ECO:0000259" key="2">
    <source>
        <dbReference type="Pfam" id="PF07883"/>
    </source>
</evidence>
<dbReference type="InterPro" id="IPR014710">
    <property type="entry name" value="RmlC-like_jellyroll"/>
</dbReference>
<evidence type="ECO:0000256" key="1">
    <source>
        <dbReference type="ARBA" id="ARBA00022723"/>
    </source>
</evidence>
<dbReference type="PANTHER" id="PTHR35848:SF6">
    <property type="entry name" value="CUPIN TYPE-2 DOMAIN-CONTAINING PROTEIN"/>
    <property type="match status" value="1"/>
</dbReference>
<dbReference type="InterPro" id="IPR013096">
    <property type="entry name" value="Cupin_2"/>
</dbReference>
<dbReference type="Gene3D" id="2.60.120.10">
    <property type="entry name" value="Jelly Rolls"/>
    <property type="match status" value="1"/>
</dbReference>
<protein>
    <submittedName>
        <fullName evidence="3">Cupin 2 conserved barrel domain protein</fullName>
    </submittedName>
</protein>
<dbReference type="InterPro" id="IPR051610">
    <property type="entry name" value="GPI/OXD"/>
</dbReference>
<gene>
    <name evidence="3" type="ORF">SPIROBIBN47_150105</name>
</gene>
<sequence>MIIRANERTFETRHEMRGGKGDVSLAMLSNEALAPHLRLFSELTIPPEAGIGTHTHSGETEYFFIIEGNATVNDNGVTTIVHPGDVLITGGGALHNIENHTAEPVRLVAVIVTEA</sequence>
<dbReference type="GO" id="GO:0046872">
    <property type="term" value="F:metal ion binding"/>
    <property type="evidence" value="ECO:0007669"/>
    <property type="project" value="UniProtKB-KW"/>
</dbReference>
<keyword evidence="1" id="KW-0479">Metal-binding</keyword>
<proteinExistence type="predicted"/>
<reference evidence="3" key="1">
    <citation type="submission" date="2017-02" db="EMBL/GenBank/DDBJ databases">
        <authorList>
            <person name="Regsiter A."/>
            <person name="William W."/>
        </authorList>
    </citation>
    <scope>NUCLEOTIDE SEQUENCE</scope>
    <source>
        <strain evidence="3">Bib</strain>
    </source>
</reference>